<keyword evidence="7" id="KW-0234">DNA repair</keyword>
<feature type="domain" description="HIT" evidence="12">
    <location>
        <begin position="20"/>
        <end position="122"/>
    </location>
</feature>
<comment type="subcellular location">
    <subcellularLocation>
        <location evidence="1">Nucleus</location>
    </subcellularLocation>
</comment>
<evidence type="ECO:0000256" key="6">
    <source>
        <dbReference type="ARBA" id="ARBA00023125"/>
    </source>
</evidence>
<evidence type="ECO:0000256" key="3">
    <source>
        <dbReference type="ARBA" id="ARBA00022763"/>
    </source>
</evidence>
<evidence type="ECO:0000259" key="11">
    <source>
        <dbReference type="PROSITE" id="PS50157"/>
    </source>
</evidence>
<dbReference type="PROSITE" id="PS51084">
    <property type="entry name" value="HIT_2"/>
    <property type="match status" value="1"/>
</dbReference>
<comment type="caution">
    <text evidence="10">Lacks conserved residue(s) required for the propagation of feature annotation.</text>
</comment>
<dbReference type="Pfam" id="PF11969">
    <property type="entry name" value="DcpS_C"/>
    <property type="match status" value="1"/>
</dbReference>
<evidence type="ECO:0000256" key="7">
    <source>
        <dbReference type="ARBA" id="ARBA00023204"/>
    </source>
</evidence>
<evidence type="ECO:0000256" key="10">
    <source>
        <dbReference type="PROSITE-ProRule" id="PRU00464"/>
    </source>
</evidence>
<dbReference type="SUPFAM" id="SSF54197">
    <property type="entry name" value="HIT-like"/>
    <property type="match status" value="1"/>
</dbReference>
<dbReference type="GO" id="GO:1990165">
    <property type="term" value="F:single-strand break-containing DNA binding"/>
    <property type="evidence" value="ECO:0007669"/>
    <property type="project" value="TreeGrafter"/>
</dbReference>
<evidence type="ECO:0000313" key="13">
    <source>
        <dbReference type="Proteomes" id="UP000694920"/>
    </source>
</evidence>
<evidence type="ECO:0000256" key="2">
    <source>
        <dbReference type="ARBA" id="ARBA00022723"/>
    </source>
</evidence>
<protein>
    <submittedName>
        <fullName evidence="14 15">Aprataxin</fullName>
    </submittedName>
</protein>
<keyword evidence="6" id="KW-0238">DNA-binding</keyword>
<dbReference type="CTD" id="54840"/>
<name>A0AAJ7FFG2_CEPCN</name>
<keyword evidence="4" id="KW-0378">Hydrolase</keyword>
<proteinExistence type="predicted"/>
<feature type="domain" description="C2H2-type" evidence="11">
    <location>
        <begin position="168"/>
        <end position="195"/>
    </location>
</feature>
<dbReference type="GeneID" id="107264919"/>
<dbReference type="AlphaFoldDB" id="A0AAJ7FFG2"/>
<evidence type="ECO:0000256" key="1">
    <source>
        <dbReference type="ARBA" id="ARBA00004123"/>
    </source>
</evidence>
<evidence type="ECO:0000256" key="9">
    <source>
        <dbReference type="PROSITE-ProRule" id="PRU00042"/>
    </source>
</evidence>
<keyword evidence="9" id="KW-0863">Zinc-finger</keyword>
<dbReference type="InterPro" id="IPR036265">
    <property type="entry name" value="HIT-like_sf"/>
</dbReference>
<dbReference type="InterPro" id="IPR013087">
    <property type="entry name" value="Znf_C2H2_type"/>
</dbReference>
<dbReference type="Pfam" id="PF16278">
    <property type="entry name" value="zf-C2HE"/>
    <property type="match status" value="1"/>
</dbReference>
<dbReference type="InterPro" id="IPR011146">
    <property type="entry name" value="HIT-like"/>
</dbReference>
<dbReference type="PANTHER" id="PTHR12486">
    <property type="entry name" value="APRATAXIN-RELATED"/>
    <property type="match status" value="1"/>
</dbReference>
<dbReference type="Gene3D" id="3.30.428.10">
    <property type="entry name" value="HIT-like"/>
    <property type="match status" value="1"/>
</dbReference>
<keyword evidence="8" id="KW-0539">Nucleus</keyword>
<dbReference type="GO" id="GO:0003725">
    <property type="term" value="F:double-stranded RNA binding"/>
    <property type="evidence" value="ECO:0007669"/>
    <property type="project" value="TreeGrafter"/>
</dbReference>
<dbReference type="GO" id="GO:0005634">
    <property type="term" value="C:nucleus"/>
    <property type="evidence" value="ECO:0007669"/>
    <property type="project" value="UniProtKB-SubCell"/>
</dbReference>
<dbReference type="RefSeq" id="XP_015589196.1">
    <property type="nucleotide sequence ID" value="XM_015733710.2"/>
</dbReference>
<reference evidence="14 15" key="1">
    <citation type="submission" date="2025-04" db="UniProtKB">
        <authorList>
            <consortium name="RefSeq"/>
        </authorList>
    </citation>
    <scope>IDENTIFICATION</scope>
</reference>
<dbReference type="GO" id="GO:0000012">
    <property type="term" value="P:single strand break repair"/>
    <property type="evidence" value="ECO:0007669"/>
    <property type="project" value="TreeGrafter"/>
</dbReference>
<keyword evidence="3" id="KW-0227">DNA damage</keyword>
<dbReference type="GO" id="GO:0008270">
    <property type="term" value="F:zinc ion binding"/>
    <property type="evidence" value="ECO:0007669"/>
    <property type="project" value="UniProtKB-KW"/>
</dbReference>
<dbReference type="InterPro" id="IPR032566">
    <property type="entry name" value="Znf-C2HE"/>
</dbReference>
<dbReference type="RefSeq" id="XP_015589195.1">
    <property type="nucleotide sequence ID" value="XM_015733709.2"/>
</dbReference>
<accession>A0AAJ7FFG2</accession>
<dbReference type="FunFam" id="3.30.428.10:FF:000004">
    <property type="entry name" value="aprataxin isoform X2"/>
    <property type="match status" value="1"/>
</dbReference>
<evidence type="ECO:0000313" key="14">
    <source>
        <dbReference type="RefSeq" id="XP_015589195.1"/>
    </source>
</evidence>
<keyword evidence="5" id="KW-0862">Zinc</keyword>
<keyword evidence="2" id="KW-0479">Metal-binding</keyword>
<evidence type="ECO:0000256" key="8">
    <source>
        <dbReference type="ARBA" id="ARBA00023242"/>
    </source>
</evidence>
<dbReference type="GO" id="GO:0003697">
    <property type="term" value="F:single-stranded DNA binding"/>
    <property type="evidence" value="ECO:0007669"/>
    <property type="project" value="TreeGrafter"/>
</dbReference>
<sequence length="195" mass="22924">MKKHASNSEGGSKGKRPHWSMGLLNCMADPKMKVKEDDLIVAITDGYPKAHYHYLILPKEDINTIYDLKREHEDLLTHMENIAEDLIKNHPDHEFKFGYHAKPSMQRLHLHVISLDFDSPYLKTKHHWNSFTTDIFCPAKEVHEELRRNGFVKRMTVEEYQKLLNTELKCHKCSERSKNMPGLKRHLRSHISSKD</sequence>
<dbReference type="GO" id="GO:0033699">
    <property type="term" value="F:DNA 5'-adenosine monophosphate hydrolase activity"/>
    <property type="evidence" value="ECO:0007669"/>
    <property type="project" value="TreeGrafter"/>
</dbReference>
<evidence type="ECO:0000256" key="4">
    <source>
        <dbReference type="ARBA" id="ARBA00022801"/>
    </source>
</evidence>
<evidence type="ECO:0000256" key="5">
    <source>
        <dbReference type="ARBA" id="ARBA00022833"/>
    </source>
</evidence>
<dbReference type="PANTHER" id="PTHR12486:SF4">
    <property type="entry name" value="APRATAXIN"/>
    <property type="match status" value="1"/>
</dbReference>
<organism evidence="13 14">
    <name type="scientific">Cephus cinctus</name>
    <name type="common">Wheat stem sawfly</name>
    <dbReference type="NCBI Taxonomy" id="211228"/>
    <lineage>
        <taxon>Eukaryota</taxon>
        <taxon>Metazoa</taxon>
        <taxon>Ecdysozoa</taxon>
        <taxon>Arthropoda</taxon>
        <taxon>Hexapoda</taxon>
        <taxon>Insecta</taxon>
        <taxon>Pterygota</taxon>
        <taxon>Neoptera</taxon>
        <taxon>Endopterygota</taxon>
        <taxon>Hymenoptera</taxon>
        <taxon>Cephoidea</taxon>
        <taxon>Cephidae</taxon>
        <taxon>Cephus</taxon>
    </lineage>
</organism>
<dbReference type="KEGG" id="ccin:107264919"/>
<evidence type="ECO:0000313" key="15">
    <source>
        <dbReference type="RefSeq" id="XP_015589196.1"/>
    </source>
</evidence>
<dbReference type="GO" id="GO:0030983">
    <property type="term" value="F:mismatched DNA binding"/>
    <property type="evidence" value="ECO:0007669"/>
    <property type="project" value="TreeGrafter"/>
</dbReference>
<dbReference type="Proteomes" id="UP000694920">
    <property type="component" value="Unplaced"/>
</dbReference>
<gene>
    <name evidence="14 15" type="primary">LOC107264919</name>
</gene>
<keyword evidence="13" id="KW-1185">Reference proteome</keyword>
<evidence type="ECO:0000259" key="12">
    <source>
        <dbReference type="PROSITE" id="PS51084"/>
    </source>
</evidence>
<dbReference type="PROSITE" id="PS50157">
    <property type="entry name" value="ZINC_FINGER_C2H2_2"/>
    <property type="match status" value="1"/>
</dbReference>